<dbReference type="eggNOG" id="COG1472">
    <property type="taxonomic scope" value="Bacteria"/>
</dbReference>
<feature type="transmembrane region" description="Helical" evidence="6">
    <location>
        <begin position="38"/>
        <end position="58"/>
    </location>
</feature>
<name>B4VGX7_9CYAN</name>
<dbReference type="PANTHER" id="PTHR30480:SF13">
    <property type="entry name" value="BETA-HEXOSAMINIDASE"/>
    <property type="match status" value="1"/>
</dbReference>
<dbReference type="HOGENOM" id="CLU_008392_1_0_3"/>
<keyword evidence="5" id="KW-0326">Glycosidase</keyword>
<keyword evidence="6" id="KW-0472">Membrane</keyword>
<dbReference type="InterPro" id="IPR050226">
    <property type="entry name" value="NagZ_Beta-hexosaminidase"/>
</dbReference>
<dbReference type="SUPFAM" id="SSF51445">
    <property type="entry name" value="(Trans)glycosidases"/>
    <property type="match status" value="1"/>
</dbReference>
<keyword evidence="4 8" id="KW-0378">Hydrolase</keyword>
<comment type="similarity">
    <text evidence="2">Belongs to the glycosyl hydrolase 3 family.</text>
</comment>
<dbReference type="Pfam" id="PF00933">
    <property type="entry name" value="Glyco_hydro_3"/>
    <property type="match status" value="1"/>
</dbReference>
<evidence type="ECO:0000256" key="4">
    <source>
        <dbReference type="ARBA" id="ARBA00022801"/>
    </source>
</evidence>
<organism evidence="8 9">
    <name type="scientific">Coleofasciculus chthonoplastes PCC 7420</name>
    <dbReference type="NCBI Taxonomy" id="118168"/>
    <lineage>
        <taxon>Bacteria</taxon>
        <taxon>Bacillati</taxon>
        <taxon>Cyanobacteriota</taxon>
        <taxon>Cyanophyceae</taxon>
        <taxon>Coleofasciculales</taxon>
        <taxon>Coleofasciculaceae</taxon>
        <taxon>Coleofasciculus</taxon>
    </lineage>
</organism>
<accession>B4VGX7</accession>
<dbReference type="EMBL" id="DS989841">
    <property type="protein sequence ID" value="EDX78710.1"/>
    <property type="molecule type" value="Genomic_DNA"/>
</dbReference>
<dbReference type="PANTHER" id="PTHR30480">
    <property type="entry name" value="BETA-HEXOSAMINIDASE-RELATED"/>
    <property type="match status" value="1"/>
</dbReference>
<dbReference type="EC" id="3.2.1.52" evidence="3"/>
<feature type="transmembrane region" description="Helical" evidence="6">
    <location>
        <begin position="67"/>
        <end position="85"/>
    </location>
</feature>
<proteinExistence type="inferred from homology"/>
<dbReference type="InterPro" id="IPR001764">
    <property type="entry name" value="Glyco_hydro_3_N"/>
</dbReference>
<evidence type="ECO:0000259" key="7">
    <source>
        <dbReference type="Pfam" id="PF00933"/>
    </source>
</evidence>
<dbReference type="GO" id="GO:0005975">
    <property type="term" value="P:carbohydrate metabolic process"/>
    <property type="evidence" value="ECO:0007669"/>
    <property type="project" value="InterPro"/>
</dbReference>
<dbReference type="RefSeq" id="WP_006098187.1">
    <property type="nucleotide sequence ID" value="NZ_DS989841.1"/>
</dbReference>
<sequence length="442" mass="49205">MIAFVKLLIKLVKLALAVSLVFPAVYFRTPWLASLRDWAFGLVFMISLGLIVSEILGWTRNSSQRQVILSVFILAIASFSFSLAVTTEVKFQLTKQAILNREASQLETLGQHFIVGYRNLEEVKTLVKKGAIAGVFITRRNIQNKTPDEINQEIQSLQAIRDNQGLSPLWIATDQEGGIVSRLSPPLTQLPPLSSIIKDKKDIDSTKEDVIRYASIQGKELSEIGINLNFAPVVDLNYGVISSEDKYSKIYLRAISADKDIVAKVALWYCQTLADYGVTCTIKHFPGLGRVDTDTHLEDAQLKTSVAELTQADWVPFREVMSKTNAFTMLGHAQLIAVDPDHPVSFSQQVVTDIIRDKWQHNGILITDDFSMHAVYSSQDGLEAATVKAINAGVDLILMAYDTDLYYNAMNALLQAESANRLDITVLKSSNTRLKQAIRKIL</sequence>
<dbReference type="GO" id="GO:0004563">
    <property type="term" value="F:beta-N-acetylhexosaminidase activity"/>
    <property type="evidence" value="ECO:0007669"/>
    <property type="project" value="UniProtKB-EC"/>
</dbReference>
<evidence type="ECO:0000256" key="5">
    <source>
        <dbReference type="ARBA" id="ARBA00023295"/>
    </source>
</evidence>
<feature type="domain" description="Glycoside hydrolase family 3 N-terminal" evidence="7">
    <location>
        <begin position="109"/>
        <end position="417"/>
    </location>
</feature>
<dbReference type="InterPro" id="IPR017853">
    <property type="entry name" value="GH"/>
</dbReference>
<gene>
    <name evidence="8" type="ORF">MC7420_7363</name>
</gene>
<evidence type="ECO:0000313" key="9">
    <source>
        <dbReference type="Proteomes" id="UP000003835"/>
    </source>
</evidence>
<evidence type="ECO:0000256" key="2">
    <source>
        <dbReference type="ARBA" id="ARBA00005336"/>
    </source>
</evidence>
<reference evidence="8 9" key="1">
    <citation type="submission" date="2008-07" db="EMBL/GenBank/DDBJ databases">
        <authorList>
            <person name="Tandeau de Marsac N."/>
            <person name="Ferriera S."/>
            <person name="Johnson J."/>
            <person name="Kravitz S."/>
            <person name="Beeson K."/>
            <person name="Sutton G."/>
            <person name="Rogers Y.-H."/>
            <person name="Friedman R."/>
            <person name="Frazier M."/>
            <person name="Venter J.C."/>
        </authorList>
    </citation>
    <scope>NUCLEOTIDE SEQUENCE [LARGE SCALE GENOMIC DNA]</scope>
    <source>
        <strain evidence="8 9">PCC 7420</strain>
    </source>
</reference>
<dbReference type="AlphaFoldDB" id="B4VGX7"/>
<evidence type="ECO:0000313" key="8">
    <source>
        <dbReference type="EMBL" id="EDX78710.1"/>
    </source>
</evidence>
<evidence type="ECO:0000256" key="3">
    <source>
        <dbReference type="ARBA" id="ARBA00012663"/>
    </source>
</evidence>
<protein>
    <recommendedName>
        <fullName evidence="3">beta-N-acetylhexosaminidase</fullName>
        <ecNumber evidence="3">3.2.1.52</ecNumber>
    </recommendedName>
</protein>
<dbReference type="OrthoDB" id="9805821at2"/>
<evidence type="ECO:0000256" key="1">
    <source>
        <dbReference type="ARBA" id="ARBA00001231"/>
    </source>
</evidence>
<dbReference type="InterPro" id="IPR019800">
    <property type="entry name" value="Glyco_hydro_3_AS"/>
</dbReference>
<dbReference type="PROSITE" id="PS00775">
    <property type="entry name" value="GLYCOSYL_HYDROL_F3"/>
    <property type="match status" value="1"/>
</dbReference>
<feature type="transmembrane region" description="Helical" evidence="6">
    <location>
        <begin position="7"/>
        <end position="26"/>
    </location>
</feature>
<dbReference type="GO" id="GO:0009254">
    <property type="term" value="P:peptidoglycan turnover"/>
    <property type="evidence" value="ECO:0007669"/>
    <property type="project" value="TreeGrafter"/>
</dbReference>
<dbReference type="Proteomes" id="UP000003835">
    <property type="component" value="Unassembled WGS sequence"/>
</dbReference>
<keyword evidence="6" id="KW-0812">Transmembrane</keyword>
<dbReference type="Gene3D" id="3.20.20.300">
    <property type="entry name" value="Glycoside hydrolase, family 3, N-terminal domain"/>
    <property type="match status" value="1"/>
</dbReference>
<keyword evidence="6" id="KW-1133">Transmembrane helix</keyword>
<dbReference type="InterPro" id="IPR036962">
    <property type="entry name" value="Glyco_hydro_3_N_sf"/>
</dbReference>
<dbReference type="STRING" id="118168.MC7420_7363"/>
<comment type="catalytic activity">
    <reaction evidence="1">
        <text>Hydrolysis of terminal non-reducing N-acetyl-D-hexosamine residues in N-acetyl-beta-D-hexosaminides.</text>
        <dbReference type="EC" id="3.2.1.52"/>
    </reaction>
</comment>
<evidence type="ECO:0000256" key="6">
    <source>
        <dbReference type="SAM" id="Phobius"/>
    </source>
</evidence>
<keyword evidence="9" id="KW-1185">Reference proteome</keyword>